<comment type="caution">
    <text evidence="1">The sequence shown here is derived from an EMBL/GenBank/DDBJ whole genome shotgun (WGS) entry which is preliminary data.</text>
</comment>
<organism evidence="1 2">
    <name type="scientific">Puccinia coronata f. sp. avenae</name>
    <dbReference type="NCBI Taxonomy" id="200324"/>
    <lineage>
        <taxon>Eukaryota</taxon>
        <taxon>Fungi</taxon>
        <taxon>Dikarya</taxon>
        <taxon>Basidiomycota</taxon>
        <taxon>Pucciniomycotina</taxon>
        <taxon>Pucciniomycetes</taxon>
        <taxon>Pucciniales</taxon>
        <taxon>Pucciniaceae</taxon>
        <taxon>Puccinia</taxon>
    </lineage>
</organism>
<name>A0A2N5TVV2_9BASI</name>
<dbReference type="EMBL" id="PGCI01000325">
    <property type="protein sequence ID" value="PLW29617.1"/>
    <property type="molecule type" value="Genomic_DNA"/>
</dbReference>
<sequence length="188" mass="20299">MVQIACYSYSNRLVPSVRLTAAVSSAKSLPKPSNICLYHSVHLQASLLTLAPPSLSPTGEASMDSGKKSSIFSAAFSPMCNPRAGRRVRPPVKLSTQSARPSAFGIPWSLKPDDTTSNSVEASTSASAIHKLDNQINTQRNNRLTYQNFKLETVLSVCLILLASAGKELITSPTIFDHVKVYSRCSVM</sequence>
<dbReference type="Proteomes" id="UP000235392">
    <property type="component" value="Unassembled WGS sequence"/>
</dbReference>
<evidence type="ECO:0000313" key="1">
    <source>
        <dbReference type="EMBL" id="PLW29617.1"/>
    </source>
</evidence>
<gene>
    <name evidence="1" type="ORF">PCASD_20915</name>
</gene>
<reference evidence="1 2" key="1">
    <citation type="submission" date="2017-11" db="EMBL/GenBank/DDBJ databases">
        <title>De novo assembly and phasing of dikaryotic genomes from two isolates of Puccinia coronata f. sp. avenae, the causal agent of oat crown rust.</title>
        <authorList>
            <person name="Miller M.E."/>
            <person name="Zhang Y."/>
            <person name="Omidvar V."/>
            <person name="Sperschneider J."/>
            <person name="Schwessinger B."/>
            <person name="Raley C."/>
            <person name="Palmer J.M."/>
            <person name="Garnica D."/>
            <person name="Upadhyaya N."/>
            <person name="Rathjen J."/>
            <person name="Taylor J.M."/>
            <person name="Park R.F."/>
            <person name="Dodds P.N."/>
            <person name="Hirsch C.D."/>
            <person name="Kianian S.F."/>
            <person name="Figueroa M."/>
        </authorList>
    </citation>
    <scope>NUCLEOTIDE SEQUENCE [LARGE SCALE GENOMIC DNA]</scope>
    <source>
        <strain evidence="1">12SD80</strain>
    </source>
</reference>
<proteinExistence type="predicted"/>
<dbReference type="AlphaFoldDB" id="A0A2N5TVV2"/>
<protein>
    <submittedName>
        <fullName evidence="1">Uncharacterized protein</fullName>
    </submittedName>
</protein>
<accession>A0A2N5TVV2</accession>
<evidence type="ECO:0000313" key="2">
    <source>
        <dbReference type="Proteomes" id="UP000235392"/>
    </source>
</evidence>